<evidence type="ECO:0000313" key="1">
    <source>
        <dbReference type="EMBL" id="PZP55834.1"/>
    </source>
</evidence>
<organism evidence="1 2">
    <name type="scientific">Micavibrio aeruginosavorus</name>
    <dbReference type="NCBI Taxonomy" id="349221"/>
    <lineage>
        <taxon>Bacteria</taxon>
        <taxon>Pseudomonadati</taxon>
        <taxon>Bdellovibrionota</taxon>
        <taxon>Bdellovibrionia</taxon>
        <taxon>Bdellovibrionales</taxon>
        <taxon>Pseudobdellovibrionaceae</taxon>
        <taxon>Micavibrio</taxon>
    </lineage>
</organism>
<protein>
    <recommendedName>
        <fullName evidence="3">Outer membrane beta-barrel domain protein</fullName>
    </recommendedName>
</protein>
<dbReference type="EMBL" id="QFOT01000048">
    <property type="protein sequence ID" value="PZP55834.1"/>
    <property type="molecule type" value="Genomic_DNA"/>
</dbReference>
<dbReference type="AlphaFoldDB" id="A0A2W5FN91"/>
<accession>A0A2W5FN91</accession>
<evidence type="ECO:0008006" key="3">
    <source>
        <dbReference type="Google" id="ProtNLM"/>
    </source>
</evidence>
<dbReference type="InterPro" id="IPR018759">
    <property type="entry name" value="BBP2_2"/>
</dbReference>
<dbReference type="Pfam" id="PF10082">
    <property type="entry name" value="BBP2_2"/>
    <property type="match status" value="1"/>
</dbReference>
<gene>
    <name evidence="1" type="ORF">DI586_05580</name>
</gene>
<reference evidence="1 2" key="1">
    <citation type="submission" date="2017-08" db="EMBL/GenBank/DDBJ databases">
        <title>Infants hospitalized years apart are colonized by the same room-sourced microbial strains.</title>
        <authorList>
            <person name="Brooks B."/>
            <person name="Olm M.R."/>
            <person name="Firek B.A."/>
            <person name="Baker R."/>
            <person name="Thomas B.C."/>
            <person name="Morowitz M.J."/>
            <person name="Banfield J.F."/>
        </authorList>
    </citation>
    <scope>NUCLEOTIDE SEQUENCE [LARGE SCALE GENOMIC DNA]</scope>
    <source>
        <strain evidence="1">S2_006_000_R2_64</strain>
    </source>
</reference>
<proteinExistence type="predicted"/>
<dbReference type="Proteomes" id="UP000249739">
    <property type="component" value="Unassembled WGS sequence"/>
</dbReference>
<sequence>MRDLMYPSLSPAIAQFKHISREQRERELSVRTRRSPQYDPNNIRLGELILAPSVTTFTRYSDNVYGQDDNTDGDVLFGIRPEVSIRSDLPLHQLNAKFFVEDGNYNKLKQEDYTDYGSEIGGRFDVYPGMAIPFALAYAQGHTRRDEPENRSSIDPTVFTVFGGGTGVRMSGDLIEVNGRTGFQTFKFDDTTSFAGGRIDNSFRDRTHFTNTVSVGFPQEAIVAPFVYGGYRTTTYDKESSGFSRDSRDIEGGVGSFFNLTRVSQSDFRIGYVDREFDDSSIDPVTALTYQLNFNWDATTLASFNLFGKREINETALDASSQIETSVGLGMLYELAPNILLKPELGYRTRDYQQSDLEIKAYTVDMQAIYKLNPNVWATLDYTGVSQEESGSTAIDTTDGYDENRLTLSLKFQL</sequence>
<name>A0A2W5FN91_9BACT</name>
<evidence type="ECO:0000313" key="2">
    <source>
        <dbReference type="Proteomes" id="UP000249739"/>
    </source>
</evidence>
<comment type="caution">
    <text evidence="1">The sequence shown here is derived from an EMBL/GenBank/DDBJ whole genome shotgun (WGS) entry which is preliminary data.</text>
</comment>